<evidence type="ECO:0000313" key="1">
    <source>
        <dbReference type="EMBL" id="EKR62387.1"/>
    </source>
</evidence>
<evidence type="ECO:0000313" key="3">
    <source>
        <dbReference type="EMBL" id="EKR66159.1"/>
    </source>
</evidence>
<evidence type="ECO:0000313" key="4">
    <source>
        <dbReference type="Proteomes" id="UP000001338"/>
    </source>
</evidence>
<dbReference type="Proteomes" id="UP000001338">
    <property type="component" value="Unassembled WGS sequence"/>
</dbReference>
<dbReference type="AlphaFoldDB" id="A0A828Z4A6"/>
<accession>A0A828Z4A6</accession>
<comment type="caution">
    <text evidence="2">The sequence shown here is derived from an EMBL/GenBank/DDBJ whole genome shotgun (WGS) entry which is preliminary data.</text>
</comment>
<dbReference type="EMBL" id="AFLV02000008">
    <property type="protein sequence ID" value="EKR66159.1"/>
    <property type="molecule type" value="Genomic_DNA"/>
</dbReference>
<sequence length="58" mass="6754">MKIQNSDLKSEDEHPSAPVLREFFTARIHLFLDSDLDFEVLIHNLAVETKSVMNPWID</sequence>
<protein>
    <submittedName>
        <fullName evidence="2">Uncharacterized protein</fullName>
    </submittedName>
</protein>
<dbReference type="EMBL" id="AFLV02000038">
    <property type="protein sequence ID" value="EKR64727.1"/>
    <property type="molecule type" value="Genomic_DNA"/>
</dbReference>
<dbReference type="GeneID" id="61114594"/>
<dbReference type="EMBL" id="AFLV02000081">
    <property type="protein sequence ID" value="EKR62387.1"/>
    <property type="molecule type" value="Genomic_DNA"/>
</dbReference>
<dbReference type="RefSeq" id="WP_004498637.1">
    <property type="nucleotide sequence ID" value="NZ_AFLV02000008.1"/>
</dbReference>
<reference evidence="2 4" key="1">
    <citation type="submission" date="2012-10" db="EMBL/GenBank/DDBJ databases">
        <authorList>
            <person name="Harkins D.M."/>
            <person name="Durkin A.S."/>
            <person name="Brinkac L.M."/>
            <person name="Haft D.H."/>
            <person name="Selengut J.D."/>
            <person name="Sanka R."/>
            <person name="DePew J."/>
            <person name="Purushe J."/>
            <person name="Whelen A.C."/>
            <person name="Vinetz J.M."/>
            <person name="Sutton G.G."/>
            <person name="Nierman W.C."/>
            <person name="Fouts D.E."/>
        </authorList>
    </citation>
    <scope>NUCLEOTIDE SEQUENCE [LARGE SCALE GENOMIC DNA]</scope>
    <source>
        <strain evidence="2 4">2006001853</strain>
    </source>
</reference>
<organism evidence="2 4">
    <name type="scientific">Leptospira weilii str. 2006001853</name>
    <dbReference type="NCBI Taxonomy" id="1001589"/>
    <lineage>
        <taxon>Bacteria</taxon>
        <taxon>Pseudomonadati</taxon>
        <taxon>Spirochaetota</taxon>
        <taxon>Spirochaetia</taxon>
        <taxon>Leptospirales</taxon>
        <taxon>Leptospiraceae</taxon>
        <taxon>Leptospira</taxon>
    </lineage>
</organism>
<proteinExistence type="predicted"/>
<gene>
    <name evidence="3" type="ORF">LEP1GSC036_0999</name>
    <name evidence="1" type="ORF">LEP1GSC036_1744</name>
    <name evidence="2" type="ORF">LEP1GSC036_3382</name>
</gene>
<evidence type="ECO:0000313" key="2">
    <source>
        <dbReference type="EMBL" id="EKR64727.1"/>
    </source>
</evidence>
<name>A0A828Z4A6_9LEPT</name>